<feature type="transmembrane region" description="Helical" evidence="1">
    <location>
        <begin position="296"/>
        <end position="318"/>
    </location>
</feature>
<dbReference type="eggNOG" id="ENOG502QVTQ">
    <property type="taxonomic scope" value="Eukaryota"/>
</dbReference>
<keyword evidence="1" id="KW-0812">Transmembrane</keyword>
<gene>
    <name evidence="2" type="ORF">SELMODRAFT_446149</name>
</gene>
<accession>D8SP32</accession>
<organism evidence="3">
    <name type="scientific">Selaginella moellendorffii</name>
    <name type="common">Spikemoss</name>
    <dbReference type="NCBI Taxonomy" id="88036"/>
    <lineage>
        <taxon>Eukaryota</taxon>
        <taxon>Viridiplantae</taxon>
        <taxon>Streptophyta</taxon>
        <taxon>Embryophyta</taxon>
        <taxon>Tracheophyta</taxon>
        <taxon>Lycopodiopsida</taxon>
        <taxon>Selaginellales</taxon>
        <taxon>Selaginellaceae</taxon>
        <taxon>Selaginella</taxon>
    </lineage>
</organism>
<evidence type="ECO:0000256" key="1">
    <source>
        <dbReference type="SAM" id="Phobius"/>
    </source>
</evidence>
<dbReference type="HOGENOM" id="CLU_335685_0_0_1"/>
<feature type="transmembrane region" description="Helical" evidence="1">
    <location>
        <begin position="264"/>
        <end position="284"/>
    </location>
</feature>
<feature type="transmembrane region" description="Helical" evidence="1">
    <location>
        <begin position="641"/>
        <end position="662"/>
    </location>
</feature>
<protein>
    <submittedName>
        <fullName evidence="2">Uncharacterized protein</fullName>
    </submittedName>
</protein>
<keyword evidence="1" id="KW-0472">Membrane</keyword>
<proteinExistence type="predicted"/>
<dbReference type="EMBL" id="GL377630">
    <property type="protein sequence ID" value="EFJ13982.1"/>
    <property type="molecule type" value="Genomic_DNA"/>
</dbReference>
<evidence type="ECO:0000313" key="3">
    <source>
        <dbReference type="Proteomes" id="UP000001514"/>
    </source>
</evidence>
<dbReference type="PANTHER" id="PTHR23108">
    <property type="entry name" value="METHYLTRANSFERASE-RELATED"/>
    <property type="match status" value="1"/>
</dbReference>
<evidence type="ECO:0000313" key="2">
    <source>
        <dbReference type="EMBL" id="EFJ13982.1"/>
    </source>
</evidence>
<dbReference type="GO" id="GO:0005634">
    <property type="term" value="C:nucleus"/>
    <property type="evidence" value="ECO:0000318"/>
    <property type="project" value="GO_Central"/>
</dbReference>
<dbReference type="InParanoid" id="D8SP32"/>
<keyword evidence="3" id="KW-1185">Reference proteome</keyword>
<keyword evidence="1" id="KW-1133">Transmembrane helix</keyword>
<dbReference type="PANTHER" id="PTHR23108:SF0">
    <property type="entry name" value="METHYLTRANSFERASE-LIKE PROTEIN 22"/>
    <property type="match status" value="1"/>
</dbReference>
<dbReference type="InterPro" id="IPR029063">
    <property type="entry name" value="SAM-dependent_MTases_sf"/>
</dbReference>
<dbReference type="Gene3D" id="3.40.50.150">
    <property type="entry name" value="Vaccinia Virus protein VP39"/>
    <property type="match status" value="1"/>
</dbReference>
<dbReference type="GO" id="GO:0008276">
    <property type="term" value="F:protein methyltransferase activity"/>
    <property type="evidence" value="ECO:0000318"/>
    <property type="project" value="GO_Central"/>
</dbReference>
<dbReference type="Gramene" id="EFJ13982">
    <property type="protein sequence ID" value="EFJ13982"/>
    <property type="gene ID" value="SELMODRAFT_446149"/>
</dbReference>
<dbReference type="InterPro" id="IPR038899">
    <property type="entry name" value="METTL22"/>
</dbReference>
<sequence length="850" mass="96033">MRKNVALQQDTALLSRIACEKLEWGNEEQLFLILDKHPEGFDYILGADIYILLMEAFLLQQCNIPPLLRTVNKLLQHHHCRKFFLAYISRIQSTDRAFFNEASEHNLELREVEESRTSPVLQIFENSKSFSMVSNSSGNVSSQPEKMLPKSLLVIALVHSCRAAEITMENDTAIQVGGSDRNTEKHQNLKRRAQRLVSLSVQVKYVALLLAALEQVVLLGGYVPQLKSYDFRLISGLLLSEGVRVFLVSKNFDYLIASRLRGSTWGGILTTPYYCAFVGYGIWCGRMQGSKMIKNLSIHLIFHGLQVGSAAVSFGFSLSRLKSGAYKPLPSSGTGQVANFVYGMRLFYILTLVESSIFLAVKLLGWDSFGLWLRSIAGKAEAHVLAHHVGPHVHEAFMTEGFRKGLRVNLFTYVINYFLDGEEEECSCDHEEVLELLCWNIPHEARTFGSIKCMTQLIVLGPSYHEGPRHTANKILAKVVLTPGQLHNLVLAVREFGIIPLAVVDDDVINLLDRIVRGAPVGFLPREAVSKQASEYLIRSIIDGSDDEIKAEAAWTFLKWWRNPRVYRSYAFDPADIFHRIFIERQQVSLDRGELEAVAGYESVAGPIRTVLSTWTSDIMNKFLSRVDFSKLKDKRSTIDLSGIATELDSFVVGLVAAWIWFMDESTFQKAMSNLSEADLGMLKRNPHIYEAILLSEKGECFSFAQHAKKDIQFSSWSREEELFDFESITVTTVASVCMEDTYDVLEKQSRAAPSISMLHRHEEKIQVSEEVEAIRTASFTEAFDLDPRWDAEDDGGLNEKSFTTSGVQELHDLLERNKNDVDDPQDIFSTSTATATFDPSHLKFLEWKR</sequence>
<feature type="transmembrane region" description="Helical" evidence="1">
    <location>
        <begin position="205"/>
        <end position="223"/>
    </location>
</feature>
<dbReference type="AlphaFoldDB" id="D8SP32"/>
<dbReference type="Proteomes" id="UP000001514">
    <property type="component" value="Unassembled WGS sequence"/>
</dbReference>
<feature type="transmembrane region" description="Helical" evidence="1">
    <location>
        <begin position="346"/>
        <end position="365"/>
    </location>
</feature>
<name>D8SP32_SELML</name>
<dbReference type="KEGG" id="smo:SELMODRAFT_446149"/>
<dbReference type="STRING" id="88036.D8SP32"/>
<reference evidence="2 3" key="1">
    <citation type="journal article" date="2011" name="Science">
        <title>The Selaginella genome identifies genetic changes associated with the evolution of vascular plants.</title>
        <authorList>
            <person name="Banks J.A."/>
            <person name="Nishiyama T."/>
            <person name="Hasebe M."/>
            <person name="Bowman J.L."/>
            <person name="Gribskov M."/>
            <person name="dePamphilis C."/>
            <person name="Albert V.A."/>
            <person name="Aono N."/>
            <person name="Aoyama T."/>
            <person name="Ambrose B.A."/>
            <person name="Ashton N.W."/>
            <person name="Axtell M.J."/>
            <person name="Barker E."/>
            <person name="Barker M.S."/>
            <person name="Bennetzen J.L."/>
            <person name="Bonawitz N.D."/>
            <person name="Chapple C."/>
            <person name="Cheng C."/>
            <person name="Correa L.G."/>
            <person name="Dacre M."/>
            <person name="DeBarry J."/>
            <person name="Dreyer I."/>
            <person name="Elias M."/>
            <person name="Engstrom E.M."/>
            <person name="Estelle M."/>
            <person name="Feng L."/>
            <person name="Finet C."/>
            <person name="Floyd S.K."/>
            <person name="Frommer W.B."/>
            <person name="Fujita T."/>
            <person name="Gramzow L."/>
            <person name="Gutensohn M."/>
            <person name="Harholt J."/>
            <person name="Hattori M."/>
            <person name="Heyl A."/>
            <person name="Hirai T."/>
            <person name="Hiwatashi Y."/>
            <person name="Ishikawa M."/>
            <person name="Iwata M."/>
            <person name="Karol K.G."/>
            <person name="Koehler B."/>
            <person name="Kolukisaoglu U."/>
            <person name="Kubo M."/>
            <person name="Kurata T."/>
            <person name="Lalonde S."/>
            <person name="Li K."/>
            <person name="Li Y."/>
            <person name="Litt A."/>
            <person name="Lyons E."/>
            <person name="Manning G."/>
            <person name="Maruyama T."/>
            <person name="Michael T.P."/>
            <person name="Mikami K."/>
            <person name="Miyazaki S."/>
            <person name="Morinaga S."/>
            <person name="Murata T."/>
            <person name="Mueller-Roeber B."/>
            <person name="Nelson D.R."/>
            <person name="Obara M."/>
            <person name="Oguri Y."/>
            <person name="Olmstead R.G."/>
            <person name="Onodera N."/>
            <person name="Petersen B.L."/>
            <person name="Pils B."/>
            <person name="Prigge M."/>
            <person name="Rensing S.A."/>
            <person name="Riano-Pachon D.M."/>
            <person name="Roberts A.W."/>
            <person name="Sato Y."/>
            <person name="Scheller H.V."/>
            <person name="Schulz B."/>
            <person name="Schulz C."/>
            <person name="Shakirov E.V."/>
            <person name="Shibagaki N."/>
            <person name="Shinohara N."/>
            <person name="Shippen D.E."/>
            <person name="Soerensen I."/>
            <person name="Sotooka R."/>
            <person name="Sugimoto N."/>
            <person name="Sugita M."/>
            <person name="Sumikawa N."/>
            <person name="Tanurdzic M."/>
            <person name="Theissen G."/>
            <person name="Ulvskov P."/>
            <person name="Wakazuki S."/>
            <person name="Weng J.K."/>
            <person name="Willats W.W."/>
            <person name="Wipf D."/>
            <person name="Wolf P.G."/>
            <person name="Yang L."/>
            <person name="Zimmer A.D."/>
            <person name="Zhu Q."/>
            <person name="Mitros T."/>
            <person name="Hellsten U."/>
            <person name="Loque D."/>
            <person name="Otillar R."/>
            <person name="Salamov A."/>
            <person name="Schmutz J."/>
            <person name="Shapiro H."/>
            <person name="Lindquist E."/>
            <person name="Lucas S."/>
            <person name="Rokhsar D."/>
            <person name="Grigoriev I.V."/>
        </authorList>
    </citation>
    <scope>NUCLEOTIDE SEQUENCE [LARGE SCALE GENOMIC DNA]</scope>
</reference>